<proteinExistence type="predicted"/>
<evidence type="ECO:0000313" key="2">
    <source>
        <dbReference type="Proteomes" id="UP000178495"/>
    </source>
</evidence>
<dbReference type="InterPro" id="IPR013320">
    <property type="entry name" value="ConA-like_dom_sf"/>
</dbReference>
<dbReference type="Pfam" id="PF13385">
    <property type="entry name" value="Laminin_G_3"/>
    <property type="match status" value="1"/>
</dbReference>
<accession>A0A1G2CHF5</accession>
<comment type="caution">
    <text evidence="1">The sequence shown here is derived from an EMBL/GenBank/DDBJ whole genome shotgun (WGS) entry which is preliminary data.</text>
</comment>
<sequence length="121" mass="13416">MRKYLILFFAALPSSGQLYVIASLRNGGGSHVTYQLDYYNNAGTKQLRVGRVREGVANDFASYNVNLHTGAWYHLVLWYDAANLKLYQDTAERASQAFSGNVSETAAGARDARRSFRLACG</sequence>
<protein>
    <submittedName>
        <fullName evidence="1">Uncharacterized protein</fullName>
    </submittedName>
</protein>
<gene>
    <name evidence="1" type="ORF">A3A43_02510</name>
</gene>
<dbReference type="SUPFAM" id="SSF49899">
    <property type="entry name" value="Concanavalin A-like lectins/glucanases"/>
    <property type="match status" value="1"/>
</dbReference>
<evidence type="ECO:0000313" key="1">
    <source>
        <dbReference type="EMBL" id="OGZ00844.1"/>
    </source>
</evidence>
<name>A0A1G2CHF5_9BACT</name>
<reference evidence="1 2" key="1">
    <citation type="journal article" date="2016" name="Nat. Commun.">
        <title>Thousands of microbial genomes shed light on interconnected biogeochemical processes in an aquifer system.</title>
        <authorList>
            <person name="Anantharaman K."/>
            <person name="Brown C.T."/>
            <person name="Hug L.A."/>
            <person name="Sharon I."/>
            <person name="Castelle C.J."/>
            <person name="Probst A.J."/>
            <person name="Thomas B.C."/>
            <person name="Singh A."/>
            <person name="Wilkins M.J."/>
            <person name="Karaoz U."/>
            <person name="Brodie E.L."/>
            <person name="Williams K.H."/>
            <person name="Hubbard S.S."/>
            <person name="Banfield J.F."/>
        </authorList>
    </citation>
    <scope>NUCLEOTIDE SEQUENCE [LARGE SCALE GENOMIC DNA]</scope>
</reference>
<dbReference type="STRING" id="1798652.A3A43_02510"/>
<dbReference type="Gene3D" id="2.60.120.200">
    <property type="match status" value="1"/>
</dbReference>
<dbReference type="AlphaFoldDB" id="A0A1G2CHF5"/>
<organism evidence="1 2">
    <name type="scientific">Candidatus Liptonbacteria bacterium RIFCSPLOWO2_01_FULL_56_20</name>
    <dbReference type="NCBI Taxonomy" id="1798652"/>
    <lineage>
        <taxon>Bacteria</taxon>
        <taxon>Candidatus Liptoniibacteriota</taxon>
    </lineage>
</organism>
<dbReference type="Proteomes" id="UP000178495">
    <property type="component" value="Unassembled WGS sequence"/>
</dbReference>
<dbReference type="EMBL" id="MHLC01000026">
    <property type="protein sequence ID" value="OGZ00844.1"/>
    <property type="molecule type" value="Genomic_DNA"/>
</dbReference>